<feature type="region of interest" description="Disordered" evidence="1">
    <location>
        <begin position="1"/>
        <end position="27"/>
    </location>
</feature>
<evidence type="ECO:0000313" key="2">
    <source>
        <dbReference type="EMBL" id="KAG8225077.1"/>
    </source>
</evidence>
<comment type="caution">
    <text evidence="2">The sequence shown here is derived from an EMBL/GenBank/DDBJ whole genome shotgun (WGS) entry which is preliminary data.</text>
</comment>
<evidence type="ECO:0000256" key="1">
    <source>
        <dbReference type="SAM" id="MobiDB-lite"/>
    </source>
</evidence>
<gene>
    <name evidence="2" type="ORF">J437_LFUL000056</name>
</gene>
<sequence length="83" mass="8697">MEDGSILGVGEVEESQNQGTECDAEDSTPRVQYVREDGTVIPEEELQGLGHSAVNLLAAAVNMVQSQGGTSTSQLGTCQLFPS</sequence>
<accession>A0A8K0JYP3</accession>
<protein>
    <submittedName>
        <fullName evidence="2">Uncharacterized protein</fullName>
    </submittedName>
</protein>
<dbReference type="EMBL" id="KZ308222">
    <property type="protein sequence ID" value="KAG8225077.1"/>
    <property type="molecule type" value="Genomic_DNA"/>
</dbReference>
<keyword evidence="3" id="KW-1185">Reference proteome</keyword>
<evidence type="ECO:0000313" key="3">
    <source>
        <dbReference type="Proteomes" id="UP000792457"/>
    </source>
</evidence>
<dbReference type="Proteomes" id="UP000792457">
    <property type="component" value="Unassembled WGS sequence"/>
</dbReference>
<proteinExistence type="predicted"/>
<reference evidence="2" key="2">
    <citation type="submission" date="2017-10" db="EMBL/GenBank/DDBJ databases">
        <title>Ladona fulva Genome sequencing and assembly.</title>
        <authorList>
            <person name="Murali S."/>
            <person name="Richards S."/>
            <person name="Bandaranaike D."/>
            <person name="Bellair M."/>
            <person name="Blankenburg K."/>
            <person name="Chao H."/>
            <person name="Dinh H."/>
            <person name="Doddapaneni H."/>
            <person name="Dugan-Rocha S."/>
            <person name="Elkadiri S."/>
            <person name="Gnanaolivu R."/>
            <person name="Hernandez B."/>
            <person name="Skinner E."/>
            <person name="Javaid M."/>
            <person name="Lee S."/>
            <person name="Li M."/>
            <person name="Ming W."/>
            <person name="Munidasa M."/>
            <person name="Muniz J."/>
            <person name="Nguyen L."/>
            <person name="Hughes D."/>
            <person name="Osuji N."/>
            <person name="Pu L.-L."/>
            <person name="Puazo M."/>
            <person name="Qu C."/>
            <person name="Quiroz J."/>
            <person name="Raj R."/>
            <person name="Weissenberger G."/>
            <person name="Xin Y."/>
            <person name="Zou X."/>
            <person name="Han Y."/>
            <person name="Worley K."/>
            <person name="Muzny D."/>
            <person name="Gibbs R."/>
        </authorList>
    </citation>
    <scope>NUCLEOTIDE SEQUENCE</scope>
    <source>
        <strain evidence="2">Sampled in the wild</strain>
    </source>
</reference>
<dbReference type="AlphaFoldDB" id="A0A8K0JYP3"/>
<reference evidence="2" key="1">
    <citation type="submission" date="2013-04" db="EMBL/GenBank/DDBJ databases">
        <authorList>
            <person name="Qu J."/>
            <person name="Murali S.C."/>
            <person name="Bandaranaike D."/>
            <person name="Bellair M."/>
            <person name="Blankenburg K."/>
            <person name="Chao H."/>
            <person name="Dinh H."/>
            <person name="Doddapaneni H."/>
            <person name="Downs B."/>
            <person name="Dugan-Rocha S."/>
            <person name="Elkadiri S."/>
            <person name="Gnanaolivu R.D."/>
            <person name="Hernandez B."/>
            <person name="Javaid M."/>
            <person name="Jayaseelan J.C."/>
            <person name="Lee S."/>
            <person name="Li M."/>
            <person name="Ming W."/>
            <person name="Munidasa M."/>
            <person name="Muniz J."/>
            <person name="Nguyen L."/>
            <person name="Ongeri F."/>
            <person name="Osuji N."/>
            <person name="Pu L.-L."/>
            <person name="Puazo M."/>
            <person name="Qu C."/>
            <person name="Quiroz J."/>
            <person name="Raj R."/>
            <person name="Weissenberger G."/>
            <person name="Xin Y."/>
            <person name="Zou X."/>
            <person name="Han Y."/>
            <person name="Richards S."/>
            <person name="Worley K."/>
            <person name="Muzny D."/>
            <person name="Gibbs R."/>
        </authorList>
    </citation>
    <scope>NUCLEOTIDE SEQUENCE</scope>
    <source>
        <strain evidence="2">Sampled in the wild</strain>
    </source>
</reference>
<name>A0A8K0JYP3_LADFU</name>
<organism evidence="2 3">
    <name type="scientific">Ladona fulva</name>
    <name type="common">Scarce chaser dragonfly</name>
    <name type="synonym">Libellula fulva</name>
    <dbReference type="NCBI Taxonomy" id="123851"/>
    <lineage>
        <taxon>Eukaryota</taxon>
        <taxon>Metazoa</taxon>
        <taxon>Ecdysozoa</taxon>
        <taxon>Arthropoda</taxon>
        <taxon>Hexapoda</taxon>
        <taxon>Insecta</taxon>
        <taxon>Pterygota</taxon>
        <taxon>Palaeoptera</taxon>
        <taxon>Odonata</taxon>
        <taxon>Epiprocta</taxon>
        <taxon>Anisoptera</taxon>
        <taxon>Libelluloidea</taxon>
        <taxon>Libellulidae</taxon>
        <taxon>Ladona</taxon>
    </lineage>
</organism>